<evidence type="ECO:0000313" key="2">
    <source>
        <dbReference type="Proteomes" id="UP001058514"/>
    </source>
</evidence>
<proteinExistence type="predicted"/>
<dbReference type="Proteomes" id="UP001058514">
    <property type="component" value="Chromosome"/>
</dbReference>
<keyword evidence="2" id="KW-1185">Reference proteome</keyword>
<gene>
    <name evidence="1" type="ORF">K3718_16000</name>
</gene>
<accession>A0ABY5WHU1</accession>
<organism evidence="1 2">
    <name type="scientific">Leisingera aquaemixtae</name>
    <dbReference type="NCBI Taxonomy" id="1396826"/>
    <lineage>
        <taxon>Bacteria</taxon>
        <taxon>Pseudomonadati</taxon>
        <taxon>Pseudomonadota</taxon>
        <taxon>Alphaproteobacteria</taxon>
        <taxon>Rhodobacterales</taxon>
        <taxon>Roseobacteraceae</taxon>
        <taxon>Leisingera</taxon>
    </lineage>
</organism>
<dbReference type="RefSeq" id="WP_259964240.1">
    <property type="nucleotide sequence ID" value="NZ_CP081051.1"/>
</dbReference>
<protein>
    <submittedName>
        <fullName evidence="1">Uncharacterized protein</fullName>
    </submittedName>
</protein>
<reference evidence="1" key="1">
    <citation type="submission" date="2021-08" db="EMBL/GenBank/DDBJ databases">
        <authorList>
            <person name="Nwanade C."/>
            <person name="Wang M."/>
            <person name="Masoudi A."/>
            <person name="Yu Z."/>
            <person name="Liu J."/>
        </authorList>
    </citation>
    <scope>NUCLEOTIDE SEQUENCE</scope>
    <source>
        <strain evidence="1">S166</strain>
    </source>
</reference>
<sequence length="157" mass="16941">MTAFLDATNAAGLDGKAGKQAIKAEYRGQISVKGAASFSGSVDLDEHFKADEPNDNRWDYGVGFTAGTEFALWIEPHPASGSGEVAVMLRKLEWLKAKLKTPDFADLAALTSAAEEKGEIAYRWLYSGKTSFRAGGKEARQLAQKGMKLPERSIQVG</sequence>
<dbReference type="EMBL" id="CP081051">
    <property type="protein sequence ID" value="UWQ41017.1"/>
    <property type="molecule type" value="Genomic_DNA"/>
</dbReference>
<evidence type="ECO:0000313" key="1">
    <source>
        <dbReference type="EMBL" id="UWQ41017.1"/>
    </source>
</evidence>
<name>A0ABY5WHU1_9RHOB</name>